<accession>A0ABS2H2C5</accession>
<gene>
    <name evidence="2" type="ORF">H5975_07140</name>
</gene>
<feature type="compositionally biased region" description="Low complexity" evidence="1">
    <location>
        <begin position="116"/>
        <end position="163"/>
    </location>
</feature>
<evidence type="ECO:0000313" key="3">
    <source>
        <dbReference type="Proteomes" id="UP000785625"/>
    </source>
</evidence>
<reference evidence="2 3" key="1">
    <citation type="journal article" date="2021" name="Sci. Rep.">
        <title>The distribution of antibiotic resistance genes in chicken gut microbiota commensals.</title>
        <authorList>
            <person name="Juricova H."/>
            <person name="Matiasovicova J."/>
            <person name="Kubasova T."/>
            <person name="Cejkova D."/>
            <person name="Rychlik I."/>
        </authorList>
    </citation>
    <scope>NUCLEOTIDE SEQUENCE [LARGE SCALE GENOMIC DNA]</scope>
    <source>
        <strain evidence="2 3">An574</strain>
    </source>
</reference>
<dbReference type="EMBL" id="JACJKU010000087">
    <property type="protein sequence ID" value="MBM6941233.1"/>
    <property type="molecule type" value="Genomic_DNA"/>
</dbReference>
<dbReference type="Proteomes" id="UP000785625">
    <property type="component" value="Unassembled WGS sequence"/>
</dbReference>
<organism evidence="2 3">
    <name type="scientific">Limosilactobacillus coleohominis</name>
    <dbReference type="NCBI Taxonomy" id="181675"/>
    <lineage>
        <taxon>Bacteria</taxon>
        <taxon>Bacillati</taxon>
        <taxon>Bacillota</taxon>
        <taxon>Bacilli</taxon>
        <taxon>Lactobacillales</taxon>
        <taxon>Lactobacillaceae</taxon>
        <taxon>Limosilactobacillus</taxon>
    </lineage>
</organism>
<name>A0ABS2H2C5_9LACO</name>
<proteinExistence type="predicted"/>
<comment type="caution">
    <text evidence="2">The sequence shown here is derived from an EMBL/GenBank/DDBJ whole genome shotgun (WGS) entry which is preliminary data.</text>
</comment>
<evidence type="ECO:0000313" key="2">
    <source>
        <dbReference type="EMBL" id="MBM6941233.1"/>
    </source>
</evidence>
<feature type="region of interest" description="Disordered" evidence="1">
    <location>
        <begin position="109"/>
        <end position="205"/>
    </location>
</feature>
<protein>
    <submittedName>
        <fullName evidence="2">Uncharacterized protein</fullName>
    </submittedName>
</protein>
<sequence length="205" mass="21543">MLIHDHNQTTPQSSSPKKVIKQENTTNAITVRFKKKVYLNRDGKAKVKFLISPGTKVKIVGHNSGETFKTIKATDGKENTKAYYTFTYSGTYDIVATKGSKKIVKHLKVKDYSQTESSSSSSSKASESSSSNSSSKAAANSSSSAPRNSNGKNTNSSNISNTSNGGGSYHSSGTAPARSYTPAPSRPATPSAPANGTGAMTGGNY</sequence>
<dbReference type="RefSeq" id="WP_204785470.1">
    <property type="nucleotide sequence ID" value="NZ_JACJKU010000087.1"/>
</dbReference>
<evidence type="ECO:0000256" key="1">
    <source>
        <dbReference type="SAM" id="MobiDB-lite"/>
    </source>
</evidence>
<keyword evidence="3" id="KW-1185">Reference proteome</keyword>
<feature type="compositionally biased region" description="Low complexity" evidence="1">
    <location>
        <begin position="181"/>
        <end position="194"/>
    </location>
</feature>